<feature type="region of interest" description="Disordered" evidence="1">
    <location>
        <begin position="589"/>
        <end position="622"/>
    </location>
</feature>
<evidence type="ECO:0000313" key="4">
    <source>
        <dbReference type="Proteomes" id="UP000198287"/>
    </source>
</evidence>
<feature type="compositionally biased region" description="Low complexity" evidence="1">
    <location>
        <begin position="851"/>
        <end position="862"/>
    </location>
</feature>
<dbReference type="OrthoDB" id="6378339at2759"/>
<evidence type="ECO:0000256" key="1">
    <source>
        <dbReference type="SAM" id="MobiDB-lite"/>
    </source>
</evidence>
<feature type="compositionally biased region" description="Low complexity" evidence="1">
    <location>
        <begin position="812"/>
        <end position="826"/>
    </location>
</feature>
<comment type="caution">
    <text evidence="3">The sequence shown here is derived from an EMBL/GenBank/DDBJ whole genome shotgun (WGS) entry which is preliminary data.</text>
</comment>
<protein>
    <submittedName>
        <fullName evidence="3">Uncharacterized protein</fullName>
    </submittedName>
</protein>
<gene>
    <name evidence="3" type="ORF">Fcan01_23511</name>
</gene>
<sequence>MSMERLQRVLLFSVVLLAVIFFLTVDGQQQQQPSSKFSHRRIQSGPPKFNRRPPPGGPPPHRPRRPQRPEGPPPPPPPREGGGSRDRGPPPQYNNNNGGGKPYHQRQPPGPPHHSNNGPPPSGGPPSGPPPTRPYNNHHSNNNNNGPPNLSRPGPPYPPQNNNNQNYNNNNNNRPHNNNNNNHNHHSQPPLHPFTQQSPNNPNNPSNLNAPLSLNTHPQQPMTNPPISEYAPPLNTFKSSPNNNYNKDSSPSGAAQSQQINIGSGSNNTKHTITFTVTKKPSGATAINFQIQTPQNGGPYGPSTYRPPLDGSYPGTSYSMRDKDEASANDLLNPPPVFYNPQKDVLMNKAHPLNQMKNEIVHDPVKDYDSAGSSKFSQPDPLFHEEDDKTSDSSVASSISQILIAGQKPIKKINPKDQIPDANTAAAQLLAALGLSKNPLIDKGQGEPLGLTDYLKSHQPLFNKPDRIISQENGSNKKKDQDSASSQSESQFPNLYGDDFDSFNSGLLTPPKDSESSLNGHNDDVESVAKLSSYLQQRLQSLNRQQQNDFSSDASTGSSGSGSGNLYGGGSAKEQHVERAGPISYIEQRLKGGNNSPLSNAFGSPPTNNFGSNFGLLNNNNNENRQTSYLEQKLRQDQLQQQQQQQQNEQSYIQELLSNQGKPNFQASDLTGAYASASQQNIHKPLDLSQFAAHQQSRFGPSTQSPSSLEMEEYSNTKDIGAGSVFNGGHQASQFSEHRQQIVPPIKNGGGIGSLSSNVLLPGGFGGTHLQQQQQQQQFNQHQQLSQQQQQQQFQSPIFNRQQFPSGSGGQIAAAPSAVSPISHHSGSIEHGQAPYNYPQETQHFQQRLNFDQQQHQQQQAQYAAVNPLQQTPQQQQFPQSQQFQFQQHQQFSGQQGQQSIQNFNYQQAPQQQQPQQQQLSPAQSQQIQQTHPHPNAIPPPGYGPPGHIGGPPHGPHGGGFGPGGDFGPGGPGGPGGGFDGPAGFDGGPTPPPQQVYVVTEAEPIIEIIVQDSNVTLPPHQIPLPPPPPPPTPEPVHVFYVKYSENKFPHGGPHDGAGHLLHEPEINLESPIPSINVRGPGGHHHHHGGGYGPDRNLQVDPNYDNVPQLSESHPQTQQHVVNVSSPPPASSSSVEEVTSSTTLRTIINPSQNSFTNTKLAVHFDSPPEAYPFDMAKYQKQFLASQNNNNNKKDNSEQQQHQNQREAEQKQLEQQEMHQQMMQHFEQHKNQFLNKRIGVEDFSSLLDEEPGHQGQGQGPHSQQNNHDKSKELPPDVPHHLKQQLINSGILNNAEVQVVNFDENLFKELSSLPPEAISALQQQQQQQTEFSSQNQQNYEQEDFSNLQKRHVNKIFIEKRGDATSGVKRSLKKRPRSILFQTEDNHLYRLLTTNIKKGIHNEKIDKIC</sequence>
<feature type="compositionally biased region" description="Basic and acidic residues" evidence="1">
    <location>
        <begin position="1202"/>
        <end position="1215"/>
    </location>
</feature>
<feature type="region of interest" description="Disordered" evidence="1">
    <location>
        <begin position="291"/>
        <end position="314"/>
    </location>
</feature>
<feature type="compositionally biased region" description="Polar residues" evidence="1">
    <location>
        <begin position="1105"/>
        <end position="1122"/>
    </location>
</feature>
<feature type="compositionally biased region" description="Polar residues" evidence="1">
    <location>
        <begin position="693"/>
        <end position="708"/>
    </location>
</feature>
<feature type="compositionally biased region" description="Basic and acidic residues" evidence="1">
    <location>
        <begin position="1264"/>
        <end position="1275"/>
    </location>
</feature>
<feature type="compositionally biased region" description="Pro residues" evidence="1">
    <location>
        <begin position="108"/>
        <end position="133"/>
    </location>
</feature>
<reference evidence="3 4" key="1">
    <citation type="submission" date="2015-12" db="EMBL/GenBank/DDBJ databases">
        <title>The genome of Folsomia candida.</title>
        <authorList>
            <person name="Faddeeva A."/>
            <person name="Derks M.F."/>
            <person name="Anvar Y."/>
            <person name="Smit S."/>
            <person name="Van Straalen N."/>
            <person name="Roelofs D."/>
        </authorList>
    </citation>
    <scope>NUCLEOTIDE SEQUENCE [LARGE SCALE GENOMIC DNA]</scope>
    <source>
        <strain evidence="3 4">VU population</strain>
        <tissue evidence="3">Whole body</tissue>
    </source>
</reference>
<feature type="compositionally biased region" description="Low complexity" evidence="1">
    <location>
        <begin position="134"/>
        <end position="152"/>
    </location>
</feature>
<feature type="compositionally biased region" description="Low complexity" evidence="1">
    <location>
        <begin position="198"/>
        <end position="215"/>
    </location>
</feature>
<feature type="region of interest" description="Disordered" evidence="1">
    <location>
        <begin position="1077"/>
        <end position="1144"/>
    </location>
</feature>
<feature type="region of interest" description="Disordered" evidence="1">
    <location>
        <begin position="1316"/>
        <end position="1338"/>
    </location>
</feature>
<feature type="compositionally biased region" description="Pro residues" evidence="1">
    <location>
        <begin position="69"/>
        <end position="79"/>
    </location>
</feature>
<feature type="compositionally biased region" description="Low complexity" evidence="1">
    <location>
        <begin position="1319"/>
        <end position="1335"/>
    </location>
</feature>
<feature type="region of interest" description="Disordered" evidence="1">
    <location>
        <begin position="693"/>
        <end position="713"/>
    </location>
</feature>
<feature type="compositionally biased region" description="Low complexity" evidence="1">
    <location>
        <begin position="870"/>
        <end position="930"/>
    </location>
</feature>
<feature type="region of interest" description="Disordered" evidence="1">
    <location>
        <begin position="441"/>
        <end position="576"/>
    </location>
</feature>
<feature type="chain" id="PRO_5013008313" evidence="2">
    <location>
        <begin position="28"/>
        <end position="1405"/>
    </location>
</feature>
<organism evidence="3 4">
    <name type="scientific">Folsomia candida</name>
    <name type="common">Springtail</name>
    <dbReference type="NCBI Taxonomy" id="158441"/>
    <lineage>
        <taxon>Eukaryota</taxon>
        <taxon>Metazoa</taxon>
        <taxon>Ecdysozoa</taxon>
        <taxon>Arthropoda</taxon>
        <taxon>Hexapoda</taxon>
        <taxon>Collembola</taxon>
        <taxon>Entomobryomorpha</taxon>
        <taxon>Isotomoidea</taxon>
        <taxon>Isotomidae</taxon>
        <taxon>Proisotominae</taxon>
        <taxon>Folsomia</taxon>
    </lineage>
</organism>
<feature type="compositionally biased region" description="Low complexity" evidence="1">
    <location>
        <begin position="769"/>
        <end position="796"/>
    </location>
</feature>
<evidence type="ECO:0000256" key="2">
    <source>
        <dbReference type="SAM" id="SignalP"/>
    </source>
</evidence>
<feature type="region of interest" description="Disordered" evidence="1">
    <location>
        <begin position="851"/>
        <end position="995"/>
    </location>
</feature>
<feature type="compositionally biased region" description="Low complexity" evidence="1">
    <location>
        <begin position="531"/>
        <end position="558"/>
    </location>
</feature>
<feature type="compositionally biased region" description="Gly residues" evidence="1">
    <location>
        <begin position="559"/>
        <end position="571"/>
    </location>
</feature>
<dbReference type="EMBL" id="LNIX01000028">
    <property type="protein sequence ID" value="OXA41695.1"/>
    <property type="molecule type" value="Genomic_DNA"/>
</dbReference>
<feature type="region of interest" description="Disordered" evidence="1">
    <location>
        <begin position="766"/>
        <end position="836"/>
    </location>
</feature>
<feature type="compositionally biased region" description="Polar residues" evidence="1">
    <location>
        <begin position="216"/>
        <end position="226"/>
    </location>
</feature>
<feature type="compositionally biased region" description="Basic and acidic residues" evidence="1">
    <location>
        <begin position="464"/>
        <end position="482"/>
    </location>
</feature>
<feature type="compositionally biased region" description="Low complexity" evidence="1">
    <location>
        <begin position="1130"/>
        <end position="1142"/>
    </location>
</feature>
<keyword evidence="2" id="KW-0732">Signal</keyword>
<dbReference type="OMA" id="NGGHQAS"/>
<feature type="compositionally biased region" description="Polar residues" evidence="1">
    <location>
        <begin position="236"/>
        <end position="270"/>
    </location>
</feature>
<feature type="region of interest" description="Disordered" evidence="1">
    <location>
        <begin position="365"/>
        <end position="397"/>
    </location>
</feature>
<feature type="compositionally biased region" description="Low complexity" evidence="1">
    <location>
        <begin position="160"/>
        <end position="182"/>
    </location>
</feature>
<dbReference type="Proteomes" id="UP000198287">
    <property type="component" value="Unassembled WGS sequence"/>
</dbReference>
<evidence type="ECO:0000313" key="3">
    <source>
        <dbReference type="EMBL" id="OXA41695.1"/>
    </source>
</evidence>
<proteinExistence type="predicted"/>
<keyword evidence="4" id="KW-1185">Reference proteome</keyword>
<feature type="compositionally biased region" description="Gly residues" evidence="1">
    <location>
        <begin position="945"/>
        <end position="987"/>
    </location>
</feature>
<feature type="compositionally biased region" description="Polar residues" evidence="1">
    <location>
        <begin position="797"/>
        <end position="806"/>
    </location>
</feature>
<feature type="region of interest" description="Disordered" evidence="1">
    <location>
        <begin position="1245"/>
        <end position="1275"/>
    </location>
</feature>
<feature type="compositionally biased region" description="Polar residues" evidence="1">
    <location>
        <begin position="593"/>
        <end position="607"/>
    </location>
</feature>
<feature type="compositionally biased region" description="Low complexity" evidence="1">
    <location>
        <begin position="608"/>
        <end position="622"/>
    </location>
</feature>
<feature type="region of interest" description="Disordered" evidence="1">
    <location>
        <begin position="28"/>
        <end position="270"/>
    </location>
</feature>
<name>A0A226D816_FOLCA</name>
<accession>A0A226D816</accession>
<feature type="signal peptide" evidence="2">
    <location>
        <begin position="1"/>
        <end position="27"/>
    </location>
</feature>
<feature type="compositionally biased region" description="Basic and acidic residues" evidence="1">
    <location>
        <begin position="382"/>
        <end position="391"/>
    </location>
</feature>
<feature type="region of interest" description="Disordered" evidence="1">
    <location>
        <begin position="1186"/>
        <end position="1219"/>
    </location>
</feature>